<sequence>ISWTFRSDLYEYGPEYFRKFKRKLGKPEWVEKVPVVKMRHAPARAMDINQSKVSGNIRAIANLMEQGDIVDMREHVILFHGYLGTYERVLGMLLRRSLEMTACRRYQFIVFLMGVFHLKMACADALWRIFIDPGTSRLDVNSLLQFVAQYHSRETGKIGSDPGFHRMHEVINHTGIALRLDAW</sequence>
<gene>
    <name evidence="2" type="ORF">PILCRDRAFT_77537</name>
</gene>
<dbReference type="Pfam" id="PF20231">
    <property type="entry name" value="DUF6589"/>
    <property type="match status" value="1"/>
</dbReference>
<feature type="non-terminal residue" evidence="2">
    <location>
        <position position="1"/>
    </location>
</feature>
<proteinExistence type="predicted"/>
<keyword evidence="3" id="KW-1185">Reference proteome</keyword>
<feature type="domain" description="DUF6589" evidence="1">
    <location>
        <begin position="12"/>
        <end position="183"/>
    </location>
</feature>
<evidence type="ECO:0000259" key="1">
    <source>
        <dbReference type="Pfam" id="PF20231"/>
    </source>
</evidence>
<dbReference type="AlphaFoldDB" id="A0A0C3EW14"/>
<name>A0A0C3EW14_PILCF</name>
<evidence type="ECO:0000313" key="3">
    <source>
        <dbReference type="Proteomes" id="UP000054166"/>
    </source>
</evidence>
<protein>
    <recommendedName>
        <fullName evidence="1">DUF6589 domain-containing protein</fullName>
    </recommendedName>
</protein>
<evidence type="ECO:0000313" key="2">
    <source>
        <dbReference type="EMBL" id="KIM76705.1"/>
    </source>
</evidence>
<organism evidence="2 3">
    <name type="scientific">Piloderma croceum (strain F 1598)</name>
    <dbReference type="NCBI Taxonomy" id="765440"/>
    <lineage>
        <taxon>Eukaryota</taxon>
        <taxon>Fungi</taxon>
        <taxon>Dikarya</taxon>
        <taxon>Basidiomycota</taxon>
        <taxon>Agaricomycotina</taxon>
        <taxon>Agaricomycetes</taxon>
        <taxon>Agaricomycetidae</taxon>
        <taxon>Atheliales</taxon>
        <taxon>Atheliaceae</taxon>
        <taxon>Piloderma</taxon>
    </lineage>
</organism>
<dbReference type="EMBL" id="KN833032">
    <property type="protein sequence ID" value="KIM76705.1"/>
    <property type="molecule type" value="Genomic_DNA"/>
</dbReference>
<accession>A0A0C3EW14</accession>
<reference evidence="2 3" key="1">
    <citation type="submission" date="2014-04" db="EMBL/GenBank/DDBJ databases">
        <authorList>
            <consortium name="DOE Joint Genome Institute"/>
            <person name="Kuo A."/>
            <person name="Tarkka M."/>
            <person name="Buscot F."/>
            <person name="Kohler A."/>
            <person name="Nagy L.G."/>
            <person name="Floudas D."/>
            <person name="Copeland A."/>
            <person name="Barry K.W."/>
            <person name="Cichocki N."/>
            <person name="Veneault-Fourrey C."/>
            <person name="LaButti K."/>
            <person name="Lindquist E.A."/>
            <person name="Lipzen A."/>
            <person name="Lundell T."/>
            <person name="Morin E."/>
            <person name="Murat C."/>
            <person name="Sun H."/>
            <person name="Tunlid A."/>
            <person name="Henrissat B."/>
            <person name="Grigoriev I.V."/>
            <person name="Hibbett D.S."/>
            <person name="Martin F."/>
            <person name="Nordberg H.P."/>
            <person name="Cantor M.N."/>
            <person name="Hua S.X."/>
        </authorList>
    </citation>
    <scope>NUCLEOTIDE SEQUENCE [LARGE SCALE GENOMIC DNA]</scope>
    <source>
        <strain evidence="2 3">F 1598</strain>
    </source>
</reference>
<dbReference type="STRING" id="765440.A0A0C3EW14"/>
<dbReference type="InterPro" id="IPR046496">
    <property type="entry name" value="DUF6589"/>
</dbReference>
<dbReference type="Proteomes" id="UP000054166">
    <property type="component" value="Unassembled WGS sequence"/>
</dbReference>
<reference evidence="3" key="2">
    <citation type="submission" date="2015-01" db="EMBL/GenBank/DDBJ databases">
        <title>Evolutionary Origins and Diversification of the Mycorrhizal Mutualists.</title>
        <authorList>
            <consortium name="DOE Joint Genome Institute"/>
            <consortium name="Mycorrhizal Genomics Consortium"/>
            <person name="Kohler A."/>
            <person name="Kuo A."/>
            <person name="Nagy L.G."/>
            <person name="Floudas D."/>
            <person name="Copeland A."/>
            <person name="Barry K.W."/>
            <person name="Cichocki N."/>
            <person name="Veneault-Fourrey C."/>
            <person name="LaButti K."/>
            <person name="Lindquist E.A."/>
            <person name="Lipzen A."/>
            <person name="Lundell T."/>
            <person name="Morin E."/>
            <person name="Murat C."/>
            <person name="Riley R."/>
            <person name="Ohm R."/>
            <person name="Sun H."/>
            <person name="Tunlid A."/>
            <person name="Henrissat B."/>
            <person name="Grigoriev I.V."/>
            <person name="Hibbett D.S."/>
            <person name="Martin F."/>
        </authorList>
    </citation>
    <scope>NUCLEOTIDE SEQUENCE [LARGE SCALE GENOMIC DNA]</scope>
    <source>
        <strain evidence="3">F 1598</strain>
    </source>
</reference>
<dbReference type="OrthoDB" id="4743193at2759"/>
<dbReference type="HOGENOM" id="CLU_009487_1_2_1"/>
<dbReference type="InParanoid" id="A0A0C3EW14"/>